<sequence>MLRSAIARTVAPARSAAFATRRTYVNLAPISTSHATSSGSRAAGHVKTDQGAEFKMDLQKELGGAGKQLNPEVLLAAGYGTCFLSALAATHGNLHKDAKPLPKSAKVDTEVTIGKDADEKTPGFFLAVNLKVHSAPLKEVGLSDEQIHKLVEEAHELCPYSRAFKGNVDVKLSVECSVLRMRQVPVGDEGYCHASGGDAPEATDTA</sequence>
<dbReference type="Proteomes" id="UP000016926">
    <property type="component" value="Unassembled WGS sequence"/>
</dbReference>
<proteinExistence type="inferred from homology"/>
<keyword evidence="3" id="KW-1185">Reference proteome</keyword>
<evidence type="ECO:0000313" key="2">
    <source>
        <dbReference type="EMBL" id="EMS23264.1"/>
    </source>
</evidence>
<dbReference type="RefSeq" id="XP_016274383.1">
    <property type="nucleotide sequence ID" value="XM_016421262.1"/>
</dbReference>
<gene>
    <name evidence="2" type="ORF">RHTO_07606</name>
</gene>
<dbReference type="NCBIfam" id="TIGR03561">
    <property type="entry name" value="organ_hyd_perox"/>
    <property type="match status" value="1"/>
</dbReference>
<reference evidence="2 3" key="1">
    <citation type="journal article" date="2012" name="Nat. Commun.">
        <title>A multi-omic map of the lipid-producing yeast Rhodosporidium toruloides.</title>
        <authorList>
            <person name="Zhu Z."/>
            <person name="Zhang S."/>
            <person name="Liu H."/>
            <person name="Shen H."/>
            <person name="Lin X."/>
            <person name="Yang F."/>
            <person name="Zhou Y.J."/>
            <person name="Jin G."/>
            <person name="Ye M."/>
            <person name="Zou H."/>
            <person name="Zou H."/>
            <person name="Zhao Z.K."/>
        </authorList>
    </citation>
    <scope>NUCLEOTIDE SEQUENCE [LARGE SCALE GENOMIC DNA]</scope>
    <source>
        <strain evidence="2 3">NP11</strain>
    </source>
</reference>
<dbReference type="PANTHER" id="PTHR33797:SF2">
    <property type="entry name" value="ORGANIC HYDROPEROXIDE RESISTANCE PROTEIN-LIKE"/>
    <property type="match status" value="1"/>
</dbReference>
<dbReference type="InterPro" id="IPR003718">
    <property type="entry name" value="OsmC/Ohr_fam"/>
</dbReference>
<dbReference type="eggNOG" id="ENOG502S7GC">
    <property type="taxonomic scope" value="Eukaryota"/>
</dbReference>
<name>M7XHC3_RHOT1</name>
<dbReference type="InterPro" id="IPR036102">
    <property type="entry name" value="OsmC/Ohrsf"/>
</dbReference>
<accession>M7XHC3</accession>
<dbReference type="HOGENOM" id="CLU_106355_2_1_1"/>
<organism evidence="2 3">
    <name type="scientific">Rhodotorula toruloides (strain NP11)</name>
    <name type="common">Yeast</name>
    <name type="synonym">Rhodosporidium toruloides</name>
    <dbReference type="NCBI Taxonomy" id="1130832"/>
    <lineage>
        <taxon>Eukaryota</taxon>
        <taxon>Fungi</taxon>
        <taxon>Dikarya</taxon>
        <taxon>Basidiomycota</taxon>
        <taxon>Pucciniomycotina</taxon>
        <taxon>Microbotryomycetes</taxon>
        <taxon>Sporidiobolales</taxon>
        <taxon>Sporidiobolaceae</taxon>
        <taxon>Rhodotorula</taxon>
    </lineage>
</organism>
<dbReference type="GO" id="GO:0006979">
    <property type="term" value="P:response to oxidative stress"/>
    <property type="evidence" value="ECO:0007669"/>
    <property type="project" value="InterPro"/>
</dbReference>
<dbReference type="Gene3D" id="3.30.300.20">
    <property type="match status" value="1"/>
</dbReference>
<dbReference type="AlphaFoldDB" id="M7XHC3"/>
<dbReference type="PANTHER" id="PTHR33797">
    <property type="entry name" value="ORGANIC HYDROPEROXIDE RESISTANCE PROTEIN-LIKE"/>
    <property type="match status" value="1"/>
</dbReference>
<dbReference type="Pfam" id="PF02566">
    <property type="entry name" value="OsmC"/>
    <property type="match status" value="1"/>
</dbReference>
<dbReference type="EMBL" id="KB722648">
    <property type="protein sequence ID" value="EMS23264.1"/>
    <property type="molecule type" value="Genomic_DNA"/>
</dbReference>
<dbReference type="InterPro" id="IPR019953">
    <property type="entry name" value="OHR"/>
</dbReference>
<comment type="similarity">
    <text evidence="1">Belongs to the OsmC/Ohr family.</text>
</comment>
<dbReference type="GeneID" id="27371619"/>
<protein>
    <submittedName>
        <fullName evidence="2">Organic hydroperoxide resistance protein</fullName>
    </submittedName>
</protein>
<dbReference type="Gene3D" id="2.20.25.10">
    <property type="match status" value="1"/>
</dbReference>
<dbReference type="InterPro" id="IPR015946">
    <property type="entry name" value="KH_dom-like_a/b"/>
</dbReference>
<evidence type="ECO:0000256" key="1">
    <source>
        <dbReference type="ARBA" id="ARBA00007378"/>
    </source>
</evidence>
<dbReference type="SUPFAM" id="SSF82784">
    <property type="entry name" value="OsmC-like"/>
    <property type="match status" value="1"/>
</dbReference>
<evidence type="ECO:0000313" key="3">
    <source>
        <dbReference type="Proteomes" id="UP000016926"/>
    </source>
</evidence>
<dbReference type="OrthoDB" id="60422at2759"/>